<sequence>MILKSHFQKLALTFFVIALFVSSTTALAFQSVKLASTLFETKKATNAPVTSQTVAPEKEPTPPVAEVTPAITNIPPTAKTKKAIQQAPPPTNPAPQAKTEKIIEKTESGNQVAIASEGGVTETDVATYNFLVNATTAISAPDQIPFRDETEKNANLETPLKDFFKNNLLWTKTEIKQMRQIIITDCADCQWNGNYTGSYSTSGNTITDAFGWITLNVHNYKDSKYLIDYMKIILTHEYGHHWSLYYKWTKLNLGVGTRFPDDYYSTRLLPKEKTASDYSLGWDHSDGEIVAEDYQYFYSGYSTHAMKDLFGLPPDAIKKWFTDLGNTISPINSTVPTNETKTDNPTSATNHTAKPTETATSPSPTATPIETAPAPDTTKPIVAITKPTSPSYEWTSGDLAIEANATDNVKVVKMSVYINDALIGSVDTDGVVATWHYDRAKVGQYIFRITAEDSAGNVGEATITITKIAKANESAGNSAGASKQVEQTSDDRSQPTEQIKQTNNQNAPLPDNINDTKTE</sequence>
<feature type="compositionally biased region" description="Polar residues" evidence="1">
    <location>
        <begin position="331"/>
        <end position="351"/>
    </location>
</feature>
<dbReference type="Proteomes" id="UP000182753">
    <property type="component" value="Unassembled WGS sequence"/>
</dbReference>
<accession>A0A1J4RVP6</accession>
<reference evidence="3 4" key="1">
    <citation type="journal article" date="2016" name="Environ. Microbiol.">
        <title>Genomic resolution of a cold subsurface aquifer community provides metabolic insights for novel microbes adapted to high CO concentrations.</title>
        <authorList>
            <person name="Probst A.J."/>
            <person name="Castelle C.J."/>
            <person name="Singh A."/>
            <person name="Brown C.T."/>
            <person name="Anantharaman K."/>
            <person name="Sharon I."/>
            <person name="Hug L.A."/>
            <person name="Burstein D."/>
            <person name="Emerson J.B."/>
            <person name="Thomas B.C."/>
            <person name="Banfield J.F."/>
        </authorList>
    </citation>
    <scope>NUCLEOTIDE SEQUENCE [LARGE SCALE GENOMIC DNA]</scope>
    <source>
        <strain evidence="3">CG1_02_42_45</strain>
    </source>
</reference>
<evidence type="ECO:0000313" key="4">
    <source>
        <dbReference type="Proteomes" id="UP000182753"/>
    </source>
</evidence>
<feature type="region of interest" description="Disordered" evidence="1">
    <location>
        <begin position="47"/>
        <end position="69"/>
    </location>
</feature>
<evidence type="ECO:0000313" key="3">
    <source>
        <dbReference type="EMBL" id="OIN90109.1"/>
    </source>
</evidence>
<feature type="chain" id="PRO_5013334938" evidence="2">
    <location>
        <begin position="29"/>
        <end position="519"/>
    </location>
</feature>
<organism evidence="3 4">
    <name type="scientific">Candidatus Berkelbacteria bacterium CG1_02_42_45</name>
    <dbReference type="NCBI Taxonomy" id="1805036"/>
    <lineage>
        <taxon>Bacteria</taxon>
        <taxon>Candidatus Berkelbacteria</taxon>
    </lineage>
</organism>
<gene>
    <name evidence="3" type="ORF">AUJ40_00530</name>
</gene>
<dbReference type="InterPro" id="IPR013783">
    <property type="entry name" value="Ig-like_fold"/>
</dbReference>
<keyword evidence="2" id="KW-0732">Signal</keyword>
<protein>
    <submittedName>
        <fullName evidence="3">Uncharacterized protein</fullName>
    </submittedName>
</protein>
<dbReference type="Pfam" id="PF17957">
    <property type="entry name" value="Big_7"/>
    <property type="match status" value="1"/>
</dbReference>
<feature type="compositionally biased region" description="Polar residues" evidence="1">
    <location>
        <begin position="495"/>
        <end position="507"/>
    </location>
</feature>
<comment type="caution">
    <text evidence="3">The sequence shown here is derived from an EMBL/GenBank/DDBJ whole genome shotgun (WGS) entry which is preliminary data.</text>
</comment>
<feature type="region of interest" description="Disordered" evidence="1">
    <location>
        <begin position="331"/>
        <end position="383"/>
    </location>
</feature>
<feature type="compositionally biased region" description="Low complexity" evidence="1">
    <location>
        <begin position="352"/>
        <end position="378"/>
    </location>
</feature>
<proteinExistence type="predicted"/>
<dbReference type="EMBL" id="MNUJ01000010">
    <property type="protein sequence ID" value="OIN90109.1"/>
    <property type="molecule type" value="Genomic_DNA"/>
</dbReference>
<feature type="region of interest" description="Disordered" evidence="1">
    <location>
        <begin position="472"/>
        <end position="519"/>
    </location>
</feature>
<feature type="signal peptide" evidence="2">
    <location>
        <begin position="1"/>
        <end position="28"/>
    </location>
</feature>
<dbReference type="Gene3D" id="2.60.40.10">
    <property type="entry name" value="Immunoglobulins"/>
    <property type="match status" value="1"/>
</dbReference>
<name>A0A1J4RVP6_9BACT</name>
<dbReference type="AlphaFoldDB" id="A0A1J4RVP6"/>
<evidence type="ECO:0000256" key="1">
    <source>
        <dbReference type="SAM" id="MobiDB-lite"/>
    </source>
</evidence>
<evidence type="ECO:0000256" key="2">
    <source>
        <dbReference type="SAM" id="SignalP"/>
    </source>
</evidence>
<feature type="compositionally biased region" description="Low complexity" evidence="1">
    <location>
        <begin position="472"/>
        <end position="483"/>
    </location>
</feature>